<evidence type="ECO:0000256" key="5">
    <source>
        <dbReference type="SAM" id="MobiDB-lite"/>
    </source>
</evidence>
<keyword evidence="4" id="KW-0456">Lyase</keyword>
<comment type="similarity">
    <text evidence="1">Belongs to the Gfa family.</text>
</comment>
<dbReference type="PANTHER" id="PTHR33337:SF40">
    <property type="entry name" value="CENP-V_GFA DOMAIN-CONTAINING PROTEIN-RELATED"/>
    <property type="match status" value="1"/>
</dbReference>
<gene>
    <name evidence="7" type="ORF">QCN29_07080</name>
</gene>
<feature type="compositionally biased region" description="Low complexity" evidence="5">
    <location>
        <begin position="11"/>
        <end position="24"/>
    </location>
</feature>
<name>A0ABT6HL19_9ACTN</name>
<evidence type="ECO:0000259" key="6">
    <source>
        <dbReference type="PROSITE" id="PS51891"/>
    </source>
</evidence>
<keyword evidence="8" id="KW-1185">Reference proteome</keyword>
<evidence type="ECO:0000256" key="2">
    <source>
        <dbReference type="ARBA" id="ARBA00022723"/>
    </source>
</evidence>
<dbReference type="Gene3D" id="3.90.1590.10">
    <property type="entry name" value="glutathione-dependent formaldehyde- activating enzyme (gfa)"/>
    <property type="match status" value="1"/>
</dbReference>
<dbReference type="Pfam" id="PF04828">
    <property type="entry name" value="GFA"/>
    <property type="match status" value="1"/>
</dbReference>
<evidence type="ECO:0000313" key="7">
    <source>
        <dbReference type="EMBL" id="MDH2388549.1"/>
    </source>
</evidence>
<organism evidence="7 8">
    <name type="scientific">Streptomyces chengmaiensis</name>
    <dbReference type="NCBI Taxonomy" id="3040919"/>
    <lineage>
        <taxon>Bacteria</taxon>
        <taxon>Bacillati</taxon>
        <taxon>Actinomycetota</taxon>
        <taxon>Actinomycetes</taxon>
        <taxon>Kitasatosporales</taxon>
        <taxon>Streptomycetaceae</taxon>
        <taxon>Streptomyces</taxon>
    </lineage>
</organism>
<evidence type="ECO:0000256" key="3">
    <source>
        <dbReference type="ARBA" id="ARBA00022833"/>
    </source>
</evidence>
<accession>A0ABT6HL19</accession>
<reference evidence="7 8" key="1">
    <citation type="submission" date="2023-04" db="EMBL/GenBank/DDBJ databases">
        <title>Streptomyces chengmaiensis sp. nov. isolated from the stem of mangrove plant in Hainan.</title>
        <authorList>
            <person name="Huang X."/>
            <person name="Zhou S."/>
            <person name="Chu X."/>
            <person name="Xie Y."/>
            <person name="Lin Y."/>
        </authorList>
    </citation>
    <scope>NUCLEOTIDE SEQUENCE [LARGE SCALE GENOMIC DNA]</scope>
    <source>
        <strain evidence="7 8">HNM0663</strain>
    </source>
</reference>
<feature type="compositionally biased region" description="Polar residues" evidence="5">
    <location>
        <begin position="1"/>
        <end position="10"/>
    </location>
</feature>
<evidence type="ECO:0000313" key="8">
    <source>
        <dbReference type="Proteomes" id="UP001223144"/>
    </source>
</evidence>
<dbReference type="RefSeq" id="WP_279926848.1">
    <property type="nucleotide sequence ID" value="NZ_JARWBG010000005.1"/>
</dbReference>
<dbReference type="PROSITE" id="PS51891">
    <property type="entry name" value="CENP_V_GFA"/>
    <property type="match status" value="1"/>
</dbReference>
<keyword evidence="2" id="KW-0479">Metal-binding</keyword>
<dbReference type="SUPFAM" id="SSF51316">
    <property type="entry name" value="Mss4-like"/>
    <property type="match status" value="1"/>
</dbReference>
<keyword evidence="3" id="KW-0862">Zinc</keyword>
<dbReference type="Proteomes" id="UP001223144">
    <property type="component" value="Unassembled WGS sequence"/>
</dbReference>
<feature type="domain" description="CENP-V/GFA" evidence="6">
    <location>
        <begin position="36"/>
        <end position="145"/>
    </location>
</feature>
<evidence type="ECO:0000256" key="4">
    <source>
        <dbReference type="ARBA" id="ARBA00023239"/>
    </source>
</evidence>
<feature type="region of interest" description="Disordered" evidence="5">
    <location>
        <begin position="1"/>
        <end position="25"/>
    </location>
</feature>
<sequence>MPSSSHRSGQTTDPTSTSASAPDAYRAADGPAVALRTGRCQCGHIVYQVEGMPDDPHLCSCRHETRISGGPAVLWVGFRKDGLTWTGPGGEPMWYATWPTLRRGFCPRCGTHLVSLADDSDMIMVTGFSLDDRSGTDPVGHSYRDEAVPWITITLAPDPQLSAAPSQ</sequence>
<dbReference type="PANTHER" id="PTHR33337">
    <property type="entry name" value="GFA DOMAIN-CONTAINING PROTEIN"/>
    <property type="match status" value="1"/>
</dbReference>
<protein>
    <submittedName>
        <fullName evidence="7">GFA family protein</fullName>
    </submittedName>
</protein>
<dbReference type="InterPro" id="IPR011057">
    <property type="entry name" value="Mss4-like_sf"/>
</dbReference>
<proteinExistence type="inferred from homology"/>
<dbReference type="EMBL" id="JARWBG010000005">
    <property type="protein sequence ID" value="MDH2388549.1"/>
    <property type="molecule type" value="Genomic_DNA"/>
</dbReference>
<dbReference type="InterPro" id="IPR006913">
    <property type="entry name" value="CENP-V/GFA"/>
</dbReference>
<evidence type="ECO:0000256" key="1">
    <source>
        <dbReference type="ARBA" id="ARBA00005495"/>
    </source>
</evidence>
<comment type="caution">
    <text evidence="7">The sequence shown here is derived from an EMBL/GenBank/DDBJ whole genome shotgun (WGS) entry which is preliminary data.</text>
</comment>